<accession>A0A2P5TPK8</accession>
<protein>
    <submittedName>
        <fullName evidence="2">Transcriptional regulator</fullName>
    </submittedName>
</protein>
<name>A0A2P5TPK8_9GAMM</name>
<evidence type="ECO:0000313" key="3">
    <source>
        <dbReference type="Proteomes" id="UP000242231"/>
    </source>
</evidence>
<dbReference type="InterPro" id="IPR001387">
    <property type="entry name" value="Cro/C1-type_HTH"/>
</dbReference>
<dbReference type="SMART" id="SM00530">
    <property type="entry name" value="HTH_XRE"/>
    <property type="match status" value="1"/>
</dbReference>
<evidence type="ECO:0000259" key="1">
    <source>
        <dbReference type="PROSITE" id="PS50943"/>
    </source>
</evidence>
<gene>
    <name evidence="2" type="ORF">UN63_04635</name>
</gene>
<dbReference type="PROSITE" id="PS50943">
    <property type="entry name" value="HTH_CROC1"/>
    <property type="match status" value="1"/>
</dbReference>
<dbReference type="AlphaFoldDB" id="A0A2P5TPK8"/>
<organism evidence="2 3">
    <name type="scientific">Oceanisphaera arctica</name>
    <dbReference type="NCBI Taxonomy" id="641510"/>
    <lineage>
        <taxon>Bacteria</taxon>
        <taxon>Pseudomonadati</taxon>
        <taxon>Pseudomonadota</taxon>
        <taxon>Gammaproteobacteria</taxon>
        <taxon>Aeromonadales</taxon>
        <taxon>Aeromonadaceae</taxon>
        <taxon>Oceanisphaera</taxon>
    </lineage>
</organism>
<dbReference type="OrthoDB" id="9800901at2"/>
<dbReference type="RefSeq" id="WP_104485611.1">
    <property type="nucleotide sequence ID" value="NZ_BMYB01000009.1"/>
</dbReference>
<dbReference type="EMBL" id="MPZM01000006">
    <property type="protein sequence ID" value="PPL17578.1"/>
    <property type="molecule type" value="Genomic_DNA"/>
</dbReference>
<dbReference type="Proteomes" id="UP000242231">
    <property type="component" value="Unassembled WGS sequence"/>
</dbReference>
<sequence length="117" mass="13376">MNGPGPYIRKRREALRQNDRRYSLRQVAERVGIKPTYLSKVEREELPPPSEDTLKKIAAELDLDADLILAMAGKVSSDLRAIICQRPQLFSQLIRQLKDAPDHAVLRVVREISDGDW</sequence>
<keyword evidence="3" id="KW-1185">Reference proteome</keyword>
<feature type="domain" description="HTH cro/C1-type" evidence="1">
    <location>
        <begin position="8"/>
        <end position="68"/>
    </location>
</feature>
<dbReference type="GO" id="GO:0003677">
    <property type="term" value="F:DNA binding"/>
    <property type="evidence" value="ECO:0007669"/>
    <property type="project" value="InterPro"/>
</dbReference>
<dbReference type="Pfam" id="PF01381">
    <property type="entry name" value="HTH_3"/>
    <property type="match status" value="1"/>
</dbReference>
<dbReference type="Gene3D" id="1.10.260.40">
    <property type="entry name" value="lambda repressor-like DNA-binding domains"/>
    <property type="match status" value="1"/>
</dbReference>
<dbReference type="InterPro" id="IPR010982">
    <property type="entry name" value="Lambda_DNA-bd_dom_sf"/>
</dbReference>
<dbReference type="CDD" id="cd00093">
    <property type="entry name" value="HTH_XRE"/>
    <property type="match status" value="1"/>
</dbReference>
<comment type="caution">
    <text evidence="2">The sequence shown here is derived from an EMBL/GenBank/DDBJ whole genome shotgun (WGS) entry which is preliminary data.</text>
</comment>
<proteinExistence type="predicted"/>
<dbReference type="SUPFAM" id="SSF47413">
    <property type="entry name" value="lambda repressor-like DNA-binding domains"/>
    <property type="match status" value="1"/>
</dbReference>
<evidence type="ECO:0000313" key="2">
    <source>
        <dbReference type="EMBL" id="PPL17578.1"/>
    </source>
</evidence>
<reference evidence="3" key="1">
    <citation type="submission" date="2016-11" db="EMBL/GenBank/DDBJ databases">
        <authorList>
            <person name="Sisinthy S."/>
            <person name="Ara S."/>
            <person name="Gundlapally S.R."/>
        </authorList>
    </citation>
    <scope>NUCLEOTIDE SEQUENCE [LARGE SCALE GENOMIC DNA]</scope>
    <source>
        <strain evidence="3">V1-41</strain>
    </source>
</reference>